<accession>A0AAD5YV59</accession>
<evidence type="ECO:0000313" key="4">
    <source>
        <dbReference type="EMBL" id="KAJ3575432.1"/>
    </source>
</evidence>
<dbReference type="SUPFAM" id="SSF52540">
    <property type="entry name" value="P-loop containing nucleoside triphosphate hydrolases"/>
    <property type="match status" value="1"/>
</dbReference>
<evidence type="ECO:0000256" key="2">
    <source>
        <dbReference type="SAM" id="MobiDB-lite"/>
    </source>
</evidence>
<dbReference type="Proteomes" id="UP001213000">
    <property type="component" value="Unassembled WGS sequence"/>
</dbReference>
<evidence type="ECO:0000313" key="5">
    <source>
        <dbReference type="Proteomes" id="UP001213000"/>
    </source>
</evidence>
<gene>
    <name evidence="4" type="ORF">NP233_g1088</name>
</gene>
<keyword evidence="1" id="KW-0677">Repeat</keyword>
<evidence type="ECO:0000259" key="3">
    <source>
        <dbReference type="Pfam" id="PF24883"/>
    </source>
</evidence>
<keyword evidence="5" id="KW-1185">Reference proteome</keyword>
<feature type="compositionally biased region" description="Polar residues" evidence="2">
    <location>
        <begin position="20"/>
        <end position="32"/>
    </location>
</feature>
<dbReference type="AlphaFoldDB" id="A0AAD5YV59"/>
<comment type="caution">
    <text evidence="4">The sequence shown here is derived from an EMBL/GenBank/DDBJ whole genome shotgun (WGS) entry which is preliminary data.</text>
</comment>
<dbReference type="InterPro" id="IPR027417">
    <property type="entry name" value="P-loop_NTPase"/>
</dbReference>
<reference evidence="4" key="1">
    <citation type="submission" date="2022-07" db="EMBL/GenBank/DDBJ databases">
        <title>Genome Sequence of Leucocoprinus birnbaumii.</title>
        <authorList>
            <person name="Buettner E."/>
        </authorList>
    </citation>
    <scope>NUCLEOTIDE SEQUENCE</scope>
    <source>
        <strain evidence="4">VT141</strain>
    </source>
</reference>
<protein>
    <recommendedName>
        <fullName evidence="3">Nephrocystin 3-like N-terminal domain-containing protein</fullName>
    </recommendedName>
</protein>
<sequence length="589" mass="67136">MWYYLSNVRRYFKRRPGQDVSLTSAGGSTESTLPERHTNRSSGGMFDNASNFMQINPQMIDFSDAHVQQVIIQAIMTGDAKRRWKTMWLYGPAGTGKSAVAQTFAEYCEGIGTLGSAFFFSRPNNRDKYETVIPTIAFQLATSIPSYHTLLVRAIAADPSILSKTPQVQLRKLIIEPFTELRSQNDPVTHKPLLVVLDGLDECHGLKGQRELVEMINEVNQLPLPFLWLLLNDAETRQDVEKYLRDGFRKMLIDLLGMVDESWPLPELFRRIVDIADGLFVLATAILNYIGDPLYAAPNQRLLDFLAFMEHAHRLATDNPLETLDLFYSRILTDVPTAIMPITRRILHHCLYRMDTLNFILPTAQVLANLLCLDQQEFYNALRSLHSVINIPSPEDALKSPLRIHHASFKDYLCSPSRAGKFFISEEAMAEFARLKFHWYDIILEDHALDDEIISHNDVHPSSIIPHLKWTSPRSSETVAETIDYFVTYQKLFFVLKIYDVDKLLLENAQQKFSRSHLTSGPMIFPLVWHQDSPVMRQYCFIGQETKICLFRTDETLTCLGRARLSLSGAKAVAGQLTIVDCVLDADED</sequence>
<dbReference type="Pfam" id="PF24883">
    <property type="entry name" value="NPHP3_N"/>
    <property type="match status" value="1"/>
</dbReference>
<evidence type="ECO:0000256" key="1">
    <source>
        <dbReference type="ARBA" id="ARBA00022737"/>
    </source>
</evidence>
<dbReference type="Gene3D" id="3.40.50.300">
    <property type="entry name" value="P-loop containing nucleotide triphosphate hydrolases"/>
    <property type="match status" value="1"/>
</dbReference>
<dbReference type="EMBL" id="JANIEX010000037">
    <property type="protein sequence ID" value="KAJ3575432.1"/>
    <property type="molecule type" value="Genomic_DNA"/>
</dbReference>
<feature type="domain" description="Nephrocystin 3-like N-terminal" evidence="3">
    <location>
        <begin position="85"/>
        <end position="220"/>
    </location>
</feature>
<proteinExistence type="predicted"/>
<dbReference type="InterPro" id="IPR056884">
    <property type="entry name" value="NPHP3-like_N"/>
</dbReference>
<name>A0AAD5YV59_9AGAR</name>
<feature type="region of interest" description="Disordered" evidence="2">
    <location>
        <begin position="19"/>
        <end position="42"/>
    </location>
</feature>
<dbReference type="PANTHER" id="PTHR10039">
    <property type="entry name" value="AMELOGENIN"/>
    <property type="match status" value="1"/>
</dbReference>
<organism evidence="4 5">
    <name type="scientific">Leucocoprinus birnbaumii</name>
    <dbReference type="NCBI Taxonomy" id="56174"/>
    <lineage>
        <taxon>Eukaryota</taxon>
        <taxon>Fungi</taxon>
        <taxon>Dikarya</taxon>
        <taxon>Basidiomycota</taxon>
        <taxon>Agaricomycotina</taxon>
        <taxon>Agaricomycetes</taxon>
        <taxon>Agaricomycetidae</taxon>
        <taxon>Agaricales</taxon>
        <taxon>Agaricineae</taxon>
        <taxon>Agaricaceae</taxon>
        <taxon>Leucocoprinus</taxon>
    </lineage>
</organism>